<feature type="transmembrane region" description="Helical" evidence="1">
    <location>
        <begin position="123"/>
        <end position="144"/>
    </location>
</feature>
<evidence type="ECO:0000313" key="2">
    <source>
        <dbReference type="EMBL" id="GIG46557.1"/>
    </source>
</evidence>
<evidence type="ECO:0000256" key="1">
    <source>
        <dbReference type="SAM" id="Phobius"/>
    </source>
</evidence>
<keyword evidence="3" id="KW-1185">Reference proteome</keyword>
<sequence>MQRKLVQIGGWLGVSGLLTGIASIFVPWVQQLVVTGSGRRTQRRLDSLTILNLEKGVWYVILLLTLIALLGAAAMGTNQGRKIAGLAGPVLSLVTASIVVGLITTFDGQLAGPGRIADVGTSAGSWLALVSMPLLGFGCGLLAIGRAGRHVSAPADVAAGHD</sequence>
<dbReference type="RefSeq" id="WP_203848308.1">
    <property type="nucleotide sequence ID" value="NZ_BAAAVW010000015.1"/>
</dbReference>
<gene>
    <name evidence="2" type="ORF">Dsi01nite_045980</name>
</gene>
<reference evidence="2" key="1">
    <citation type="submission" date="2021-01" db="EMBL/GenBank/DDBJ databases">
        <title>Whole genome shotgun sequence of Dactylosporangium siamense NBRC 106093.</title>
        <authorList>
            <person name="Komaki H."/>
            <person name="Tamura T."/>
        </authorList>
    </citation>
    <scope>NUCLEOTIDE SEQUENCE</scope>
    <source>
        <strain evidence="2">NBRC 106093</strain>
    </source>
</reference>
<keyword evidence="1" id="KW-1133">Transmembrane helix</keyword>
<dbReference type="AlphaFoldDB" id="A0A919U983"/>
<organism evidence="2 3">
    <name type="scientific">Dactylosporangium siamense</name>
    <dbReference type="NCBI Taxonomy" id="685454"/>
    <lineage>
        <taxon>Bacteria</taxon>
        <taxon>Bacillati</taxon>
        <taxon>Actinomycetota</taxon>
        <taxon>Actinomycetes</taxon>
        <taxon>Micromonosporales</taxon>
        <taxon>Micromonosporaceae</taxon>
        <taxon>Dactylosporangium</taxon>
    </lineage>
</organism>
<accession>A0A919U983</accession>
<feature type="transmembrane region" description="Helical" evidence="1">
    <location>
        <begin position="12"/>
        <end position="30"/>
    </location>
</feature>
<keyword evidence="1" id="KW-0812">Transmembrane</keyword>
<keyword evidence="1" id="KW-0472">Membrane</keyword>
<comment type="caution">
    <text evidence="2">The sequence shown here is derived from an EMBL/GenBank/DDBJ whole genome shotgun (WGS) entry which is preliminary data.</text>
</comment>
<feature type="transmembrane region" description="Helical" evidence="1">
    <location>
        <begin position="83"/>
        <end position="103"/>
    </location>
</feature>
<feature type="transmembrane region" description="Helical" evidence="1">
    <location>
        <begin position="56"/>
        <end position="76"/>
    </location>
</feature>
<dbReference type="EMBL" id="BONQ01000071">
    <property type="protein sequence ID" value="GIG46557.1"/>
    <property type="molecule type" value="Genomic_DNA"/>
</dbReference>
<proteinExistence type="predicted"/>
<evidence type="ECO:0000313" key="3">
    <source>
        <dbReference type="Proteomes" id="UP000660611"/>
    </source>
</evidence>
<dbReference type="Proteomes" id="UP000660611">
    <property type="component" value="Unassembled WGS sequence"/>
</dbReference>
<protein>
    <submittedName>
        <fullName evidence="2">Uncharacterized protein</fullName>
    </submittedName>
</protein>
<name>A0A919U983_9ACTN</name>